<feature type="compositionally biased region" description="Polar residues" evidence="1">
    <location>
        <begin position="184"/>
        <end position="200"/>
    </location>
</feature>
<dbReference type="Proteomes" id="UP000029964">
    <property type="component" value="Unassembled WGS sequence"/>
</dbReference>
<feature type="domain" description="DUF7896" evidence="2">
    <location>
        <begin position="388"/>
        <end position="475"/>
    </location>
</feature>
<evidence type="ECO:0000313" key="4">
    <source>
        <dbReference type="Proteomes" id="UP000029964"/>
    </source>
</evidence>
<dbReference type="EMBL" id="JPKY01000116">
    <property type="protein sequence ID" value="KFH41740.1"/>
    <property type="molecule type" value="Genomic_DNA"/>
</dbReference>
<organism evidence="3 4">
    <name type="scientific">Hapsidospora chrysogenum (strain ATCC 11550 / CBS 779.69 / DSM 880 / IAM 14645 / JCM 23072 / IMI 49137)</name>
    <name type="common">Acremonium chrysogenum</name>
    <dbReference type="NCBI Taxonomy" id="857340"/>
    <lineage>
        <taxon>Eukaryota</taxon>
        <taxon>Fungi</taxon>
        <taxon>Dikarya</taxon>
        <taxon>Ascomycota</taxon>
        <taxon>Pezizomycotina</taxon>
        <taxon>Sordariomycetes</taxon>
        <taxon>Hypocreomycetidae</taxon>
        <taxon>Hypocreales</taxon>
        <taxon>Bionectriaceae</taxon>
        <taxon>Hapsidospora</taxon>
    </lineage>
</organism>
<keyword evidence="4" id="KW-1185">Reference proteome</keyword>
<dbReference type="STRING" id="857340.A0A086SXA8"/>
<evidence type="ECO:0000313" key="3">
    <source>
        <dbReference type="EMBL" id="KFH41740.1"/>
    </source>
</evidence>
<feature type="region of interest" description="Disordered" evidence="1">
    <location>
        <begin position="178"/>
        <end position="200"/>
    </location>
</feature>
<feature type="compositionally biased region" description="Basic residues" evidence="1">
    <location>
        <begin position="438"/>
        <end position="448"/>
    </location>
</feature>
<name>A0A086SXA8_HAPC1</name>
<protein>
    <recommendedName>
        <fullName evidence="2">DUF7896 domain-containing protein</fullName>
    </recommendedName>
</protein>
<comment type="caution">
    <text evidence="3">The sequence shown here is derived from an EMBL/GenBank/DDBJ whole genome shotgun (WGS) entry which is preliminary data.</text>
</comment>
<dbReference type="InterPro" id="IPR057218">
    <property type="entry name" value="DUF7896"/>
</dbReference>
<gene>
    <name evidence="3" type="ORF">ACRE_075330</name>
</gene>
<feature type="compositionally biased region" description="Polar residues" evidence="1">
    <location>
        <begin position="109"/>
        <end position="129"/>
    </location>
</feature>
<feature type="region of interest" description="Disordered" evidence="1">
    <location>
        <begin position="105"/>
        <end position="147"/>
    </location>
</feature>
<sequence length="573" mass="62841">MSGEPNCTIADLERQIQEVHARNAYLEGFPQSHPSAPVFSCPIDQNAPAIARSRSVSGHGFHNVSGLGIEARPLDMTRAYSQHSSIPTTSQPIRSNVYVLPMTGAPMNRPSSSMDDQTMSSPSGTSPQRLPSVHEHGSLDGVGMDPGDYISNTPDEGSYLASTRMRLLPTEIYQHRPPACPSMYSGSSAQETSPMTRQNSSFDNINGSVPTSNPMVNSLSSRSMFTEQPFWPDSQPSMFPGMGPTVEKHPDTDQDLLGFGTTFPSQEHLGFDSSMLFPPTESTQMERSISSTSTSSARSTGSNLARRVRERSEQVLRNSQAAIKPKMLEPSPGSIPASAQKPKPAANKSSATRRKHPKVQCKLCTDRPEFRGEHELQRHVNAKHSSSVTKYICRDPASRGLQSDLRPQVPLKGCKACDNGKLYGAYYNAAAHLRRWHFRPRPRGKGGRRSTDERRGGSAGGHWPPMDVLKMWFEEKVVRSDERHTPAESDNLDEDTEDAVMDVSDEIPIDTGMNLANADFDDVNMYSYEDLFASPDAHGFIAQPFADQSSPLWGSASSNAFTPPTGDFCEPSF</sequence>
<dbReference type="PANTHER" id="PTHR42031:SF1">
    <property type="entry name" value="KEY LIME PATHOGENICITY PROTEIN"/>
    <property type="match status" value="1"/>
</dbReference>
<dbReference type="OrthoDB" id="5377599at2759"/>
<dbReference type="PANTHER" id="PTHR42031">
    <property type="entry name" value="KEY LIME PATHOGENICITY PROTEIN"/>
    <property type="match status" value="1"/>
</dbReference>
<feature type="compositionally biased region" description="Low complexity" evidence="1">
    <location>
        <begin position="288"/>
        <end position="302"/>
    </location>
</feature>
<accession>A0A086SXA8</accession>
<feature type="region of interest" description="Disordered" evidence="1">
    <location>
        <begin position="438"/>
        <end position="465"/>
    </location>
</feature>
<dbReference type="Pfam" id="PF25438">
    <property type="entry name" value="DUF7896"/>
    <property type="match status" value="1"/>
</dbReference>
<evidence type="ECO:0000256" key="1">
    <source>
        <dbReference type="SAM" id="MobiDB-lite"/>
    </source>
</evidence>
<proteinExistence type="predicted"/>
<dbReference type="AlphaFoldDB" id="A0A086SXA8"/>
<evidence type="ECO:0000259" key="2">
    <source>
        <dbReference type="Pfam" id="PF25438"/>
    </source>
</evidence>
<dbReference type="HOGENOM" id="CLU_397496_0_0_1"/>
<reference evidence="4" key="1">
    <citation type="journal article" date="2014" name="Genome Announc.">
        <title>Genome sequence and annotation of Acremonium chrysogenum, producer of the beta-lactam antibiotic cephalosporin C.</title>
        <authorList>
            <person name="Terfehr D."/>
            <person name="Dahlmann T.A."/>
            <person name="Specht T."/>
            <person name="Zadra I."/>
            <person name="Kuernsteiner H."/>
            <person name="Kueck U."/>
        </authorList>
    </citation>
    <scope>NUCLEOTIDE SEQUENCE [LARGE SCALE GENOMIC DNA]</scope>
    <source>
        <strain evidence="4">ATCC 11550 / CBS 779.69 / DSM 880 / IAM 14645 / JCM 23072 / IMI 49137</strain>
    </source>
</reference>
<feature type="region of interest" description="Disordered" evidence="1">
    <location>
        <begin position="272"/>
        <end position="359"/>
    </location>
</feature>